<feature type="domain" description="Ketoreductase" evidence="3">
    <location>
        <begin position="175"/>
        <end position="397"/>
    </location>
</feature>
<dbReference type="InterPro" id="IPR057326">
    <property type="entry name" value="KR_dom"/>
</dbReference>
<dbReference type="EMBL" id="BONF01000053">
    <property type="protein sequence ID" value="GIF85806.1"/>
    <property type="molecule type" value="Genomic_DNA"/>
</dbReference>
<dbReference type="SUPFAM" id="SSF51735">
    <property type="entry name" value="NAD(P)-binding Rossmann-fold domains"/>
    <property type="match status" value="2"/>
</dbReference>
<dbReference type="CDD" id="cd08953">
    <property type="entry name" value="KR_2_SDR_x"/>
    <property type="match status" value="1"/>
</dbReference>
<dbReference type="GO" id="GO:0006633">
    <property type="term" value="P:fatty acid biosynthetic process"/>
    <property type="evidence" value="ECO:0007669"/>
    <property type="project" value="TreeGrafter"/>
</dbReference>
<evidence type="ECO:0000313" key="4">
    <source>
        <dbReference type="EMBL" id="GIF85806.1"/>
    </source>
</evidence>
<dbReference type="Pfam" id="PF14765">
    <property type="entry name" value="PS-DH"/>
    <property type="match status" value="1"/>
</dbReference>
<feature type="compositionally biased region" description="Low complexity" evidence="2">
    <location>
        <begin position="156"/>
        <end position="169"/>
    </location>
</feature>
<keyword evidence="5" id="KW-1185">Reference proteome</keyword>
<accession>A0A8J3JJB3</accession>
<evidence type="ECO:0000313" key="5">
    <source>
        <dbReference type="Proteomes" id="UP000601223"/>
    </source>
</evidence>
<reference evidence="4 5" key="1">
    <citation type="submission" date="2021-01" db="EMBL/GenBank/DDBJ databases">
        <title>Whole genome shotgun sequence of Catellatospora bangladeshensis NBRC 107357.</title>
        <authorList>
            <person name="Komaki H."/>
            <person name="Tamura T."/>
        </authorList>
    </citation>
    <scope>NUCLEOTIDE SEQUENCE [LARGE SCALE GENOMIC DNA]</scope>
    <source>
        <strain evidence="4 5">NBRC 107357</strain>
    </source>
</reference>
<sequence length="716" mass="74659">MLGGDGTIARQLRDSGWHVHTEPADVDQLRLVLVELPAMAADPQEATGVLADTLALAGRYQPVLERAGGRAAFVTLTRLDGAFGLEDADGPAAVLGAVTGLVKTLAIEAPELFCRALDIAPDITADDCAELVLAELADPRRDLPQVAHRDGRRRTLTSTPLAAPPAAGSAVGPDDLMVVTGGGRGITAHCATALAERTGCGLILLGRSPLPDEPDWAHGIPDDRLRAAIVAQRRAAGQQPTPREVEAEFRGLAAAREVRATLAAIRATGAAAEYAVADVADTESVRAALAPHRDRITGFVHGAGVLADQRIADKAPDDAARVLAPKVHGWFAVLAALDLDRLRHVAAFSSIAGWRGNAGQADYAMANEALNRLAAALHRTRDGIHTVALNWGAWAGGMVTPELARLFTERGVPLIPVDEGVRVFTDRMIAPAADQLVIVGPDAPLTGPAPAGPTGGPVDRSLAPLSADPAVLAHAIDGKPVLPMTGALGAMLNVADPTARAARQIVVYRGVVLGESGPAELRFETTAADGGTQVTVRDESGRPRYRAELLTAPPEAAPARHGLPPLDGGEAIDVYTDGTLFHGPALQGIRRLLADGDTGLITACRLRDPGLGGGAYGTAGYQPALLDLLLQSLSVWVRRHHGVSSLPSRAAGFRLYHRLPDDTPFYAIVENVVSEGSVHRATLVACAEDGTVLAVFDDLEAVGAAALNDKFRVSAR</sequence>
<protein>
    <recommendedName>
        <fullName evidence="3">Ketoreductase domain-containing protein</fullName>
    </recommendedName>
</protein>
<dbReference type="Proteomes" id="UP000601223">
    <property type="component" value="Unassembled WGS sequence"/>
</dbReference>
<dbReference type="AlphaFoldDB" id="A0A8J3JJB3"/>
<comment type="caution">
    <text evidence="4">The sequence shown here is derived from an EMBL/GenBank/DDBJ whole genome shotgun (WGS) entry which is preliminary data.</text>
</comment>
<evidence type="ECO:0000256" key="1">
    <source>
        <dbReference type="ARBA" id="ARBA00022679"/>
    </source>
</evidence>
<dbReference type="Gene3D" id="3.10.129.110">
    <property type="entry name" value="Polyketide synthase dehydratase"/>
    <property type="match status" value="1"/>
</dbReference>
<dbReference type="InterPro" id="IPR036291">
    <property type="entry name" value="NAD(P)-bd_dom_sf"/>
</dbReference>
<dbReference type="GO" id="GO:0004312">
    <property type="term" value="F:fatty acid synthase activity"/>
    <property type="evidence" value="ECO:0007669"/>
    <property type="project" value="TreeGrafter"/>
</dbReference>
<dbReference type="InterPro" id="IPR042104">
    <property type="entry name" value="PKS_dehydratase_sf"/>
</dbReference>
<feature type="region of interest" description="Disordered" evidence="2">
    <location>
        <begin position="144"/>
        <end position="169"/>
    </location>
</feature>
<name>A0A8J3JJB3_9ACTN</name>
<dbReference type="InterPro" id="IPR050091">
    <property type="entry name" value="PKS_NRPS_Biosynth_Enz"/>
</dbReference>
<evidence type="ECO:0000259" key="3">
    <source>
        <dbReference type="SMART" id="SM00822"/>
    </source>
</evidence>
<dbReference type="Pfam" id="PF08659">
    <property type="entry name" value="KR"/>
    <property type="match status" value="1"/>
</dbReference>
<evidence type="ECO:0000256" key="2">
    <source>
        <dbReference type="SAM" id="MobiDB-lite"/>
    </source>
</evidence>
<dbReference type="InterPro" id="IPR013968">
    <property type="entry name" value="PKS_KR"/>
</dbReference>
<dbReference type="RefSeq" id="WP_203756237.1">
    <property type="nucleotide sequence ID" value="NZ_BONF01000053.1"/>
</dbReference>
<keyword evidence="1" id="KW-0808">Transferase</keyword>
<dbReference type="PANTHER" id="PTHR43775:SF51">
    <property type="entry name" value="INACTIVE PHENOLPHTHIOCEROL SYNTHESIS POLYKETIDE SYNTHASE TYPE I PKS1-RELATED"/>
    <property type="match status" value="1"/>
</dbReference>
<dbReference type="PANTHER" id="PTHR43775">
    <property type="entry name" value="FATTY ACID SYNTHASE"/>
    <property type="match status" value="1"/>
</dbReference>
<dbReference type="InterPro" id="IPR049551">
    <property type="entry name" value="PKS_DH_C"/>
</dbReference>
<gene>
    <name evidence="4" type="ORF">Cba03nite_71550</name>
</gene>
<dbReference type="SMART" id="SM00822">
    <property type="entry name" value="PKS_KR"/>
    <property type="match status" value="1"/>
</dbReference>
<dbReference type="Gene3D" id="3.40.50.720">
    <property type="entry name" value="NAD(P)-binding Rossmann-like Domain"/>
    <property type="match status" value="1"/>
</dbReference>
<organism evidence="4 5">
    <name type="scientific">Catellatospora bangladeshensis</name>
    <dbReference type="NCBI Taxonomy" id="310355"/>
    <lineage>
        <taxon>Bacteria</taxon>
        <taxon>Bacillati</taxon>
        <taxon>Actinomycetota</taxon>
        <taxon>Actinomycetes</taxon>
        <taxon>Micromonosporales</taxon>
        <taxon>Micromonosporaceae</taxon>
        <taxon>Catellatospora</taxon>
    </lineage>
</organism>
<proteinExistence type="predicted"/>